<organism evidence="8 10">
    <name type="scientific">Rotaria sordida</name>
    <dbReference type="NCBI Taxonomy" id="392033"/>
    <lineage>
        <taxon>Eukaryota</taxon>
        <taxon>Metazoa</taxon>
        <taxon>Spiralia</taxon>
        <taxon>Gnathifera</taxon>
        <taxon>Rotifera</taxon>
        <taxon>Eurotatoria</taxon>
        <taxon>Bdelloidea</taxon>
        <taxon>Philodinida</taxon>
        <taxon>Philodinidae</taxon>
        <taxon>Rotaria</taxon>
    </lineage>
</organism>
<dbReference type="GO" id="GO:0008270">
    <property type="term" value="F:zinc ion binding"/>
    <property type="evidence" value="ECO:0007669"/>
    <property type="project" value="UniProtKB-KW"/>
</dbReference>
<dbReference type="SMART" id="SM00355">
    <property type="entry name" value="ZnF_C2H2"/>
    <property type="match status" value="9"/>
</dbReference>
<feature type="compositionally biased region" description="Basic and acidic residues" evidence="6">
    <location>
        <begin position="708"/>
        <end position="721"/>
    </location>
</feature>
<dbReference type="InterPro" id="IPR036236">
    <property type="entry name" value="Znf_C2H2_sf"/>
</dbReference>
<dbReference type="FunFam" id="3.30.160.60:FF:002883">
    <property type="entry name" value="Hunchback-like protein"/>
    <property type="match status" value="1"/>
</dbReference>
<dbReference type="Gene3D" id="3.30.160.60">
    <property type="entry name" value="Classic Zinc Finger"/>
    <property type="match status" value="3"/>
</dbReference>
<dbReference type="PANTHER" id="PTHR24408">
    <property type="entry name" value="ZINC FINGER PROTEIN"/>
    <property type="match status" value="1"/>
</dbReference>
<evidence type="ECO:0000313" key="8">
    <source>
        <dbReference type="EMBL" id="CAF0796578.1"/>
    </source>
</evidence>
<feature type="compositionally biased region" description="Basic residues" evidence="6">
    <location>
        <begin position="1"/>
        <end position="16"/>
    </location>
</feature>
<feature type="compositionally biased region" description="Polar residues" evidence="6">
    <location>
        <begin position="636"/>
        <end position="649"/>
    </location>
</feature>
<dbReference type="PROSITE" id="PS50157">
    <property type="entry name" value="ZINC_FINGER_C2H2_2"/>
    <property type="match status" value="3"/>
</dbReference>
<dbReference type="PANTHER" id="PTHR24408:SF60">
    <property type="entry name" value="RELATIVE OF WOC, ISOFORM C"/>
    <property type="match status" value="1"/>
</dbReference>
<keyword evidence="3 5" id="KW-0863">Zinc-finger</keyword>
<feature type="region of interest" description="Disordered" evidence="6">
    <location>
        <begin position="435"/>
        <end position="519"/>
    </location>
</feature>
<evidence type="ECO:0000256" key="1">
    <source>
        <dbReference type="ARBA" id="ARBA00022723"/>
    </source>
</evidence>
<feature type="domain" description="C2H2-type" evidence="7">
    <location>
        <begin position="232"/>
        <end position="259"/>
    </location>
</feature>
<feature type="compositionally biased region" description="Polar residues" evidence="6">
    <location>
        <begin position="677"/>
        <end position="687"/>
    </location>
</feature>
<dbReference type="AlphaFoldDB" id="A0A813SMJ3"/>
<feature type="region of interest" description="Disordered" evidence="6">
    <location>
        <begin position="277"/>
        <end position="306"/>
    </location>
</feature>
<dbReference type="GO" id="GO:0000981">
    <property type="term" value="F:DNA-binding transcription factor activity, RNA polymerase II-specific"/>
    <property type="evidence" value="ECO:0007669"/>
    <property type="project" value="TreeGrafter"/>
</dbReference>
<evidence type="ECO:0000259" key="7">
    <source>
        <dbReference type="PROSITE" id="PS50157"/>
    </source>
</evidence>
<feature type="compositionally biased region" description="Low complexity" evidence="6">
    <location>
        <begin position="435"/>
        <end position="448"/>
    </location>
</feature>
<comment type="caution">
    <text evidence="8">The sequence shown here is derived from an EMBL/GenBank/DDBJ whole genome shotgun (WGS) entry which is preliminary data.</text>
</comment>
<evidence type="ECO:0000256" key="3">
    <source>
        <dbReference type="ARBA" id="ARBA00022771"/>
    </source>
</evidence>
<feature type="region of interest" description="Disordered" evidence="6">
    <location>
        <begin position="636"/>
        <end position="661"/>
    </location>
</feature>
<reference evidence="8" key="1">
    <citation type="submission" date="2021-02" db="EMBL/GenBank/DDBJ databases">
        <authorList>
            <person name="Nowell W R."/>
        </authorList>
    </citation>
    <scope>NUCLEOTIDE SEQUENCE</scope>
</reference>
<gene>
    <name evidence="9" type="ORF">JXQ802_LOCUS39389</name>
    <name evidence="8" type="ORF">PYM288_LOCUS4400</name>
</gene>
<keyword evidence="1" id="KW-0479">Metal-binding</keyword>
<feature type="region of interest" description="Disordered" evidence="6">
    <location>
        <begin position="109"/>
        <end position="180"/>
    </location>
</feature>
<feature type="compositionally biased region" description="Pro residues" evidence="6">
    <location>
        <begin position="650"/>
        <end position="659"/>
    </location>
</feature>
<evidence type="ECO:0000313" key="10">
    <source>
        <dbReference type="Proteomes" id="UP000663854"/>
    </source>
</evidence>
<dbReference type="PROSITE" id="PS00028">
    <property type="entry name" value="ZINC_FINGER_C2H2_1"/>
    <property type="match status" value="3"/>
</dbReference>
<feature type="compositionally biased region" description="Polar residues" evidence="6">
    <location>
        <begin position="165"/>
        <end position="174"/>
    </location>
</feature>
<evidence type="ECO:0000256" key="5">
    <source>
        <dbReference type="PROSITE-ProRule" id="PRU00042"/>
    </source>
</evidence>
<protein>
    <recommendedName>
        <fullName evidence="7">C2H2-type domain-containing protein</fullName>
    </recommendedName>
</protein>
<evidence type="ECO:0000256" key="2">
    <source>
        <dbReference type="ARBA" id="ARBA00022737"/>
    </source>
</evidence>
<feature type="domain" description="C2H2-type" evidence="7">
    <location>
        <begin position="366"/>
        <end position="388"/>
    </location>
</feature>
<evidence type="ECO:0000256" key="4">
    <source>
        <dbReference type="ARBA" id="ARBA00022833"/>
    </source>
</evidence>
<keyword evidence="4" id="KW-0862">Zinc</keyword>
<feature type="domain" description="C2H2-type" evidence="7">
    <location>
        <begin position="338"/>
        <end position="365"/>
    </location>
</feature>
<dbReference type="SUPFAM" id="SSF57667">
    <property type="entry name" value="beta-beta-alpha zinc fingers"/>
    <property type="match status" value="1"/>
</dbReference>
<feature type="region of interest" description="Disordered" evidence="6">
    <location>
        <begin position="677"/>
        <end position="722"/>
    </location>
</feature>
<evidence type="ECO:0000256" key="6">
    <source>
        <dbReference type="SAM" id="MobiDB-lite"/>
    </source>
</evidence>
<feature type="region of interest" description="Disordered" evidence="6">
    <location>
        <begin position="1"/>
        <end position="34"/>
    </location>
</feature>
<feature type="compositionally biased region" description="Low complexity" evidence="6">
    <location>
        <begin position="458"/>
        <end position="476"/>
    </location>
</feature>
<evidence type="ECO:0000313" key="9">
    <source>
        <dbReference type="EMBL" id="CAF1482589.1"/>
    </source>
</evidence>
<sequence>MSKKKKEEKKWRRHRSSSTDDHCNSNMQHISPTPPSLIENCQILPMSTTTISDVSKSNDTQYSSLLLKKKLAMFDNASKNTTTEVNISNDTIITPVSLIKPSSTTLSINENEPVKSASRRRKPLRPWSLSARGERPNSNNGINPLIEPISDNDDDNNQMEMKYSPVNNETTNSNLEEDDDERDIEWPKYLSTIEEILKLYRVETNGIVQCVRCGTSANQDNLLEHVSIHYPYKCYSCGFYCDSSSGLDEHNRTHSPNTNIKSISEQLPVPTIPISTSIKSSESLNGNTTTTTTNSNSEKSTPPSKAKVHRCRQCSFVSSVKEDYWAHHRVHIRADKILECPSCPFVTEYKHHLEYHLRNHLGSKPFKCSKCDYACVNLSMLRSHKKSHYRHLLFKCSNCSFESKQYQALQEHLQIEGHEPYVDENIEEFLKEYSNGNINNTTNNNPTSNSPPPPSVPPSSSSSTTTITGSTPKTNTRSSASKKRKTAPTPTTPVIVKRTSSTSSMSSSAAAMSPISNDERQIDSMNQQTTTATTTSSTTSSLPLVCSLCDYVAASKEGLGVHLFQHACKKSDLLNRSLLASATVDSTTKLMELFNGKMGPFSNGQLNDFIAPYQQFLTQQIQSHLSSASSLSSMPTSVHSYHLDNNNNHAPPPPPPPPSLLNGGYSLLSSCIKNESNENHLPSSKLDTNIKRQRKGQAPFKYSTDTSNDEHSNELINRHDQQTQVDECQIKRLFECFHCEIIFKDFAMYCTHKQLHYSPDNPFRCAQCGEQKANKYDFFVHVAQQAHELT</sequence>
<feature type="compositionally biased region" description="Low complexity" evidence="6">
    <location>
        <begin position="277"/>
        <end position="305"/>
    </location>
</feature>
<keyword evidence="2" id="KW-0677">Repeat</keyword>
<dbReference type="Proteomes" id="UP000663854">
    <property type="component" value="Unassembled WGS sequence"/>
</dbReference>
<keyword evidence="11" id="KW-1185">Reference proteome</keyword>
<dbReference type="EMBL" id="CAJNOH010000039">
    <property type="protein sequence ID" value="CAF0796578.1"/>
    <property type="molecule type" value="Genomic_DNA"/>
</dbReference>
<proteinExistence type="predicted"/>
<dbReference type="GO" id="GO:0043565">
    <property type="term" value="F:sequence-specific DNA binding"/>
    <property type="evidence" value="ECO:0007669"/>
    <property type="project" value="TreeGrafter"/>
</dbReference>
<dbReference type="InterPro" id="IPR013087">
    <property type="entry name" value="Znf_C2H2_type"/>
</dbReference>
<evidence type="ECO:0000313" key="11">
    <source>
        <dbReference type="Proteomes" id="UP000663870"/>
    </source>
</evidence>
<dbReference type="EMBL" id="CAJNOL010002271">
    <property type="protein sequence ID" value="CAF1482589.1"/>
    <property type="molecule type" value="Genomic_DNA"/>
</dbReference>
<feature type="compositionally biased region" description="Low complexity" evidence="6">
    <location>
        <begin position="488"/>
        <end position="513"/>
    </location>
</feature>
<dbReference type="Proteomes" id="UP000663870">
    <property type="component" value="Unassembled WGS sequence"/>
</dbReference>
<name>A0A813SMJ3_9BILA</name>
<accession>A0A813SMJ3</accession>
<dbReference type="GO" id="GO:0005634">
    <property type="term" value="C:nucleus"/>
    <property type="evidence" value="ECO:0007669"/>
    <property type="project" value="TreeGrafter"/>
</dbReference>